<dbReference type="GO" id="GO:0003677">
    <property type="term" value="F:DNA binding"/>
    <property type="evidence" value="ECO:0007669"/>
    <property type="project" value="InterPro"/>
</dbReference>
<evidence type="ECO:0000256" key="1">
    <source>
        <dbReference type="ARBA" id="ARBA00010641"/>
    </source>
</evidence>
<feature type="domain" description="RNA polymerase sigma-70 region 2" evidence="5">
    <location>
        <begin position="24"/>
        <end position="87"/>
    </location>
</feature>
<dbReference type="InterPro" id="IPR013325">
    <property type="entry name" value="RNA_pol_sigma_r2"/>
</dbReference>
<dbReference type="NCBIfam" id="TIGR02937">
    <property type="entry name" value="sigma70-ECF"/>
    <property type="match status" value="1"/>
</dbReference>
<evidence type="ECO:0000259" key="6">
    <source>
        <dbReference type="Pfam" id="PF08281"/>
    </source>
</evidence>
<keyword evidence="8" id="KW-1185">Reference proteome</keyword>
<dbReference type="Proteomes" id="UP000293874">
    <property type="component" value="Unassembled WGS sequence"/>
</dbReference>
<evidence type="ECO:0000313" key="7">
    <source>
        <dbReference type="EMBL" id="RZS76650.1"/>
    </source>
</evidence>
<dbReference type="InterPro" id="IPR013249">
    <property type="entry name" value="RNA_pol_sigma70_r4_t2"/>
</dbReference>
<dbReference type="PANTHER" id="PTHR43133">
    <property type="entry name" value="RNA POLYMERASE ECF-TYPE SIGMA FACTO"/>
    <property type="match status" value="1"/>
</dbReference>
<comment type="caution">
    <text evidence="7">The sequence shown here is derived from an EMBL/GenBank/DDBJ whole genome shotgun (WGS) entry which is preliminary data.</text>
</comment>
<dbReference type="SUPFAM" id="SSF88659">
    <property type="entry name" value="Sigma3 and sigma4 domains of RNA polymerase sigma factors"/>
    <property type="match status" value="1"/>
</dbReference>
<dbReference type="Gene3D" id="1.10.1740.10">
    <property type="match status" value="1"/>
</dbReference>
<proteinExistence type="inferred from homology"/>
<sequence length="225" mass="26273">MITLQTWQKLVTKETEENQYTKIVKNWTPHLQYTAWQITKNKQVAEDIVQEAFLVLWKQQARIIPGNPVGWLIKVVTNLSAKYVKQKNIQIRIHNILREGETTSHFDVEEYLLIKEKRILLNETFKQLPSQQKIVLHLSKNIGMRREEIAACLQLSPNTVKVHLQRAMQFMKEHLTCIVIISMLFVCNNIFSKGSNTKDELRELYITSSVSLNETTQVTTILLKQ</sequence>
<dbReference type="Pfam" id="PF08281">
    <property type="entry name" value="Sigma70_r4_2"/>
    <property type="match status" value="1"/>
</dbReference>
<dbReference type="Gene3D" id="1.10.10.10">
    <property type="entry name" value="Winged helix-like DNA-binding domain superfamily/Winged helix DNA-binding domain"/>
    <property type="match status" value="1"/>
</dbReference>
<dbReference type="OrthoDB" id="9807565at2"/>
<accession>A0A4Q7N6L7</accession>
<dbReference type="GO" id="GO:0006352">
    <property type="term" value="P:DNA-templated transcription initiation"/>
    <property type="evidence" value="ECO:0007669"/>
    <property type="project" value="InterPro"/>
</dbReference>
<dbReference type="SUPFAM" id="SSF88946">
    <property type="entry name" value="Sigma2 domain of RNA polymerase sigma factors"/>
    <property type="match status" value="1"/>
</dbReference>
<dbReference type="PANTHER" id="PTHR43133:SF46">
    <property type="entry name" value="RNA POLYMERASE SIGMA-70 FACTOR ECF SUBFAMILY"/>
    <property type="match status" value="1"/>
</dbReference>
<dbReference type="Pfam" id="PF04542">
    <property type="entry name" value="Sigma70_r2"/>
    <property type="match status" value="1"/>
</dbReference>
<keyword evidence="2" id="KW-0805">Transcription regulation</keyword>
<feature type="domain" description="RNA polymerase sigma factor 70 region 4 type 2" evidence="6">
    <location>
        <begin position="122"/>
        <end position="171"/>
    </location>
</feature>
<dbReference type="InterPro" id="IPR013324">
    <property type="entry name" value="RNA_pol_sigma_r3/r4-like"/>
</dbReference>
<dbReference type="GO" id="GO:0016987">
    <property type="term" value="F:sigma factor activity"/>
    <property type="evidence" value="ECO:0007669"/>
    <property type="project" value="UniProtKB-KW"/>
</dbReference>
<evidence type="ECO:0000256" key="2">
    <source>
        <dbReference type="ARBA" id="ARBA00023015"/>
    </source>
</evidence>
<protein>
    <submittedName>
        <fullName evidence="7">RNA polymerase sigma-70 factor (ECF subfamily)</fullName>
    </submittedName>
</protein>
<gene>
    <name evidence="7" type="ORF">EV199_2536</name>
</gene>
<evidence type="ECO:0000256" key="4">
    <source>
        <dbReference type="ARBA" id="ARBA00023163"/>
    </source>
</evidence>
<dbReference type="InterPro" id="IPR007627">
    <property type="entry name" value="RNA_pol_sigma70_r2"/>
</dbReference>
<reference evidence="7 8" key="1">
    <citation type="submission" date="2019-02" db="EMBL/GenBank/DDBJ databases">
        <title>Genomic Encyclopedia of Type Strains, Phase IV (KMG-IV): sequencing the most valuable type-strain genomes for metagenomic binning, comparative biology and taxonomic classification.</title>
        <authorList>
            <person name="Goeker M."/>
        </authorList>
    </citation>
    <scope>NUCLEOTIDE SEQUENCE [LARGE SCALE GENOMIC DNA]</scope>
    <source>
        <strain evidence="7 8">DSM 18116</strain>
    </source>
</reference>
<keyword evidence="4" id="KW-0804">Transcription</keyword>
<evidence type="ECO:0000313" key="8">
    <source>
        <dbReference type="Proteomes" id="UP000293874"/>
    </source>
</evidence>
<dbReference type="EMBL" id="SGXA01000001">
    <property type="protein sequence ID" value="RZS76650.1"/>
    <property type="molecule type" value="Genomic_DNA"/>
</dbReference>
<evidence type="ECO:0000256" key="3">
    <source>
        <dbReference type="ARBA" id="ARBA00023082"/>
    </source>
</evidence>
<dbReference type="AlphaFoldDB" id="A0A4Q7N6L7"/>
<name>A0A4Q7N6L7_9BACT</name>
<evidence type="ECO:0000259" key="5">
    <source>
        <dbReference type="Pfam" id="PF04542"/>
    </source>
</evidence>
<dbReference type="InterPro" id="IPR036388">
    <property type="entry name" value="WH-like_DNA-bd_sf"/>
</dbReference>
<dbReference type="InterPro" id="IPR014284">
    <property type="entry name" value="RNA_pol_sigma-70_dom"/>
</dbReference>
<dbReference type="InterPro" id="IPR039425">
    <property type="entry name" value="RNA_pol_sigma-70-like"/>
</dbReference>
<organism evidence="7 8">
    <name type="scientific">Pseudobacter ginsenosidimutans</name>
    <dbReference type="NCBI Taxonomy" id="661488"/>
    <lineage>
        <taxon>Bacteria</taxon>
        <taxon>Pseudomonadati</taxon>
        <taxon>Bacteroidota</taxon>
        <taxon>Chitinophagia</taxon>
        <taxon>Chitinophagales</taxon>
        <taxon>Chitinophagaceae</taxon>
        <taxon>Pseudobacter</taxon>
    </lineage>
</organism>
<dbReference type="RefSeq" id="WP_130540941.1">
    <property type="nucleotide sequence ID" value="NZ_CP042431.1"/>
</dbReference>
<keyword evidence="3" id="KW-0731">Sigma factor</keyword>
<comment type="similarity">
    <text evidence="1">Belongs to the sigma-70 factor family. ECF subfamily.</text>
</comment>